<keyword evidence="2" id="KW-1185">Reference proteome</keyword>
<dbReference type="EMBL" id="CP007230">
    <property type="protein sequence ID" value="AHK21885.1"/>
    <property type="molecule type" value="Genomic_DNA"/>
</dbReference>
<reference evidence="1 2" key="1">
    <citation type="journal article" date="2014" name="Genome Announc.">
        <title>Genome Sequence of Yersinia similis Y228T, a Member of the Yersinia pseudotuberculosis Complex.</title>
        <authorList>
            <person name="Sprague L.D."/>
            <person name="Neubauer H."/>
        </authorList>
    </citation>
    <scope>NUCLEOTIDE SEQUENCE [LARGE SCALE GENOMIC DNA]</scope>
    <source>
        <strain evidence="1 2">228</strain>
    </source>
</reference>
<protein>
    <submittedName>
        <fullName evidence="1">Uncharacterized protein</fullName>
    </submittedName>
</protein>
<proteinExistence type="predicted"/>
<name>A0ABN4CSX7_9GAMM</name>
<accession>A0ABN4CSX7</accession>
<evidence type="ECO:0000313" key="2">
    <source>
        <dbReference type="Proteomes" id="UP000019439"/>
    </source>
</evidence>
<organism evidence="1 2">
    <name type="scientific">Yersinia similis</name>
    <dbReference type="NCBI Taxonomy" id="367190"/>
    <lineage>
        <taxon>Bacteria</taxon>
        <taxon>Pseudomonadati</taxon>
        <taxon>Pseudomonadota</taxon>
        <taxon>Gammaproteobacteria</taxon>
        <taxon>Enterobacterales</taxon>
        <taxon>Yersiniaceae</taxon>
        <taxon>Yersinia</taxon>
    </lineage>
</organism>
<sequence length="76" mass="9052">MIRVIEHSQCIYSLMYDGYNGEKTLGPYDPNVLSIFYRWCFIFSQILWLENTHTDNSTVFTIDKELLLQFAFDFKA</sequence>
<dbReference type="Proteomes" id="UP000019439">
    <property type="component" value="Chromosome"/>
</dbReference>
<gene>
    <name evidence="1" type="ORF">BF17_00375</name>
</gene>
<evidence type="ECO:0000313" key="1">
    <source>
        <dbReference type="EMBL" id="AHK21885.1"/>
    </source>
</evidence>